<evidence type="ECO:0000256" key="1">
    <source>
        <dbReference type="SAM" id="MobiDB-lite"/>
    </source>
</evidence>
<evidence type="ECO:0000313" key="3">
    <source>
        <dbReference type="Proteomes" id="UP000887013"/>
    </source>
</evidence>
<accession>A0A8X6J4V4</accession>
<sequence length="117" mass="13217">MSTPEIVELAHFLGLSNQFSAREKLTTSICFGGRQRITCGMDRGDYPRKQSGFICPDINKDVIYEDIKYKNTRAGAGRYMFLTQGNEPSINASPRAEKDHVEEEPNALEMSRELVEV</sequence>
<proteinExistence type="predicted"/>
<dbReference type="AlphaFoldDB" id="A0A8X6J4V4"/>
<gene>
    <name evidence="2" type="ORF">NPIL_6021</name>
</gene>
<name>A0A8X6J4V4_NEPPI</name>
<dbReference type="Proteomes" id="UP000887013">
    <property type="component" value="Unassembled WGS sequence"/>
</dbReference>
<evidence type="ECO:0000313" key="2">
    <source>
        <dbReference type="EMBL" id="GFS35206.1"/>
    </source>
</evidence>
<organism evidence="2 3">
    <name type="scientific">Nephila pilipes</name>
    <name type="common">Giant wood spider</name>
    <name type="synonym">Nephila maculata</name>
    <dbReference type="NCBI Taxonomy" id="299642"/>
    <lineage>
        <taxon>Eukaryota</taxon>
        <taxon>Metazoa</taxon>
        <taxon>Ecdysozoa</taxon>
        <taxon>Arthropoda</taxon>
        <taxon>Chelicerata</taxon>
        <taxon>Arachnida</taxon>
        <taxon>Araneae</taxon>
        <taxon>Araneomorphae</taxon>
        <taxon>Entelegynae</taxon>
        <taxon>Araneoidea</taxon>
        <taxon>Nephilidae</taxon>
        <taxon>Nephila</taxon>
    </lineage>
</organism>
<dbReference type="EMBL" id="BMAW01088546">
    <property type="protein sequence ID" value="GFS35206.1"/>
    <property type="molecule type" value="Genomic_DNA"/>
</dbReference>
<comment type="caution">
    <text evidence="2">The sequence shown here is derived from an EMBL/GenBank/DDBJ whole genome shotgun (WGS) entry which is preliminary data.</text>
</comment>
<keyword evidence="3" id="KW-1185">Reference proteome</keyword>
<feature type="region of interest" description="Disordered" evidence="1">
    <location>
        <begin position="85"/>
        <end position="117"/>
    </location>
</feature>
<reference evidence="2" key="1">
    <citation type="submission" date="2020-08" db="EMBL/GenBank/DDBJ databases">
        <title>Multicomponent nature underlies the extraordinary mechanical properties of spider dragline silk.</title>
        <authorList>
            <person name="Kono N."/>
            <person name="Nakamura H."/>
            <person name="Mori M."/>
            <person name="Yoshida Y."/>
            <person name="Ohtoshi R."/>
            <person name="Malay A.D."/>
            <person name="Moran D.A.P."/>
            <person name="Tomita M."/>
            <person name="Numata K."/>
            <person name="Arakawa K."/>
        </authorList>
    </citation>
    <scope>NUCLEOTIDE SEQUENCE</scope>
</reference>
<protein>
    <submittedName>
        <fullName evidence="2">Uncharacterized protein</fullName>
    </submittedName>
</protein>